<name>A0ABV5W3D4_9BACL</name>
<proteinExistence type="predicted"/>
<dbReference type="RefSeq" id="WP_344908993.1">
    <property type="nucleotide sequence ID" value="NZ_BAAAYO010000007.1"/>
</dbReference>
<protein>
    <submittedName>
        <fullName evidence="1">Uncharacterized protein</fullName>
    </submittedName>
</protein>
<keyword evidence="2" id="KW-1185">Reference proteome</keyword>
<sequence length="69" mass="7456">MVRIRFESIEIDTVSESSSVNSGINVLLGRVSTERSSEAMGSVDGKGNKLTDGLYVRRRRADDRPNGGG</sequence>
<organism evidence="1 2">
    <name type="scientific">Paenibacillus hodogayensis</name>
    <dbReference type="NCBI Taxonomy" id="279208"/>
    <lineage>
        <taxon>Bacteria</taxon>
        <taxon>Bacillati</taxon>
        <taxon>Bacillota</taxon>
        <taxon>Bacilli</taxon>
        <taxon>Bacillales</taxon>
        <taxon>Paenibacillaceae</taxon>
        <taxon>Paenibacillus</taxon>
    </lineage>
</organism>
<accession>A0ABV5W3D4</accession>
<evidence type="ECO:0000313" key="1">
    <source>
        <dbReference type="EMBL" id="MFB9755064.1"/>
    </source>
</evidence>
<comment type="caution">
    <text evidence="1">The sequence shown here is derived from an EMBL/GenBank/DDBJ whole genome shotgun (WGS) entry which is preliminary data.</text>
</comment>
<dbReference type="Proteomes" id="UP001589619">
    <property type="component" value="Unassembled WGS sequence"/>
</dbReference>
<gene>
    <name evidence="1" type="ORF">ACFFNY_26105</name>
</gene>
<dbReference type="EMBL" id="JBHMAG010000017">
    <property type="protein sequence ID" value="MFB9755064.1"/>
    <property type="molecule type" value="Genomic_DNA"/>
</dbReference>
<reference evidence="1 2" key="1">
    <citation type="submission" date="2024-09" db="EMBL/GenBank/DDBJ databases">
        <authorList>
            <person name="Sun Q."/>
            <person name="Mori K."/>
        </authorList>
    </citation>
    <scope>NUCLEOTIDE SEQUENCE [LARGE SCALE GENOMIC DNA]</scope>
    <source>
        <strain evidence="1 2">JCM 12520</strain>
    </source>
</reference>
<evidence type="ECO:0000313" key="2">
    <source>
        <dbReference type="Proteomes" id="UP001589619"/>
    </source>
</evidence>